<dbReference type="Pfam" id="PF03239">
    <property type="entry name" value="FTR1"/>
    <property type="match status" value="1"/>
</dbReference>
<dbReference type="PANTHER" id="PTHR31632">
    <property type="entry name" value="IRON TRANSPORTER FTH1"/>
    <property type="match status" value="1"/>
</dbReference>
<evidence type="ECO:0000256" key="4">
    <source>
        <dbReference type="ARBA" id="ARBA00022989"/>
    </source>
</evidence>
<feature type="transmembrane region" description="Helical" evidence="6">
    <location>
        <begin position="591"/>
        <end position="607"/>
    </location>
</feature>
<evidence type="ECO:0000256" key="3">
    <source>
        <dbReference type="ARBA" id="ARBA00022692"/>
    </source>
</evidence>
<reference evidence="8" key="1">
    <citation type="submission" date="2015-10" db="EMBL/GenBank/DDBJ databases">
        <title>Genome of Paenibacillus bovis sp. nov.</title>
        <authorList>
            <person name="Wu Z."/>
            <person name="Gao C."/>
            <person name="Liu Z."/>
            <person name="Zheng H."/>
        </authorList>
    </citation>
    <scope>NUCLEOTIDE SEQUENCE [LARGE SCALE GENOMIC DNA]</scope>
    <source>
        <strain evidence="8">BD3526</strain>
    </source>
</reference>
<feature type="transmembrane region" description="Helical" evidence="6">
    <location>
        <begin position="507"/>
        <end position="527"/>
    </location>
</feature>
<name>A0A172ZL30_9BACL</name>
<evidence type="ECO:0000256" key="6">
    <source>
        <dbReference type="SAM" id="Phobius"/>
    </source>
</evidence>
<dbReference type="STRING" id="1616788.AR543_20275"/>
<accession>A0A172ZL30</accession>
<dbReference type="GO" id="GO:0033573">
    <property type="term" value="C:high-affinity iron permease complex"/>
    <property type="evidence" value="ECO:0007669"/>
    <property type="project" value="InterPro"/>
</dbReference>
<protein>
    <submittedName>
        <fullName evidence="7">Iron permease</fullName>
    </submittedName>
</protein>
<evidence type="ECO:0000313" key="7">
    <source>
        <dbReference type="EMBL" id="ANF98112.1"/>
    </source>
</evidence>
<dbReference type="AlphaFoldDB" id="A0A172ZL30"/>
<feature type="transmembrane region" description="Helical" evidence="6">
    <location>
        <begin position="394"/>
        <end position="417"/>
    </location>
</feature>
<dbReference type="Proteomes" id="UP000078148">
    <property type="component" value="Chromosome"/>
</dbReference>
<dbReference type="RefSeq" id="WP_060536194.1">
    <property type="nucleotide sequence ID" value="NZ_CP013023.1"/>
</dbReference>
<feature type="transmembrane region" description="Helical" evidence="6">
    <location>
        <begin position="429"/>
        <end position="449"/>
    </location>
</feature>
<keyword evidence="4 6" id="KW-1133">Transmembrane helix</keyword>
<gene>
    <name evidence="7" type="ORF">AR543_20275</name>
</gene>
<sequence length="618" mass="66235">MRNTAWFIRLISCTGLLVLAIGLSPAASQPFVYNWLTAAPVMHVAAAEEAPTADSLLPVVGSALVDAGQQKWADASQELDTFAAGWASLDTSAAPQQAAEVNTALQAAQQALQNAKSDPDASVSALGTLARAVNSYAEVGNAGTADSASGKGPSAKGAQAVRIILPLADQTIGHIKQQDWTAAQTSYKQIVDAWPDVESAIRTDNFTVYSQLETKMSMIRVSLQADPPREEQAQNETQALIDLLNHYLSGQVADTAPASGSVRLTDAVALLQQVQTAVGQQDAATATDRMQQFITMWPLVEGEVQISSSTTYTSIENEMSEVQGYLVSSPPAWDKANNVLTTMLGELTPITSKTSYTAWDAAIILLREGLEAILVLAALLAYAKRSGSRQAGRWIWSGALSGLILSGVMAAIFVYAFAQMATSGSTREMIEGITGLIAVVLMLSVGNWLHQKANLQNWNSYIASQVSGALQRGSLWSLAAVSGLAILREGAETAIFYIGMAPAIELSQLLLGIGLALVILIIVAVLIIRFSVKLPVRPFFLTATVLIYYLVFRFLGESIHSLQVAGQFPAHNAAGLPSAGWIGMYPTWETFIPQMIVLLFMLWKLILPEYRKYRQSAA</sequence>
<feature type="transmembrane region" description="Helical" evidence="6">
    <location>
        <begin position="539"/>
        <end position="556"/>
    </location>
</feature>
<evidence type="ECO:0000313" key="8">
    <source>
        <dbReference type="Proteomes" id="UP000078148"/>
    </source>
</evidence>
<reference evidence="7 8" key="2">
    <citation type="journal article" date="2016" name="Int. J. Syst. Evol. Microbiol.">
        <title>Paenibacillus bovis sp. nov., isolated from raw yak (Bos grunniens) milk.</title>
        <authorList>
            <person name="Gao C."/>
            <person name="Han J."/>
            <person name="Liu Z."/>
            <person name="Xu X."/>
            <person name="Hang F."/>
            <person name="Wu Z."/>
        </authorList>
    </citation>
    <scope>NUCLEOTIDE SEQUENCE [LARGE SCALE GENOMIC DNA]</scope>
    <source>
        <strain evidence="7 8">BD3526</strain>
    </source>
</reference>
<dbReference type="PANTHER" id="PTHR31632:SF2">
    <property type="entry name" value="PLASMA MEMBRANE IRON PERMEASE"/>
    <property type="match status" value="1"/>
</dbReference>
<evidence type="ECO:0000256" key="2">
    <source>
        <dbReference type="ARBA" id="ARBA00008333"/>
    </source>
</evidence>
<dbReference type="EMBL" id="CP013023">
    <property type="protein sequence ID" value="ANF98112.1"/>
    <property type="molecule type" value="Genomic_DNA"/>
</dbReference>
<proteinExistence type="inferred from homology"/>
<dbReference type="KEGG" id="pbv:AR543_20275"/>
<dbReference type="OrthoDB" id="8215804at2"/>
<dbReference type="InterPro" id="IPR004923">
    <property type="entry name" value="FTR1/Fip1/EfeU"/>
</dbReference>
<keyword evidence="3 6" id="KW-0812">Transmembrane</keyword>
<dbReference type="GO" id="GO:0015093">
    <property type="term" value="F:ferrous iron transmembrane transporter activity"/>
    <property type="evidence" value="ECO:0007669"/>
    <property type="project" value="TreeGrafter"/>
</dbReference>
<comment type="similarity">
    <text evidence="2">Belongs to the oxidase-dependent Fe transporter (OFeT) (TC 9.A.10.1) family.</text>
</comment>
<comment type="subcellular location">
    <subcellularLocation>
        <location evidence="1">Membrane</location>
        <topology evidence="1">Multi-pass membrane protein</topology>
    </subcellularLocation>
</comment>
<evidence type="ECO:0000256" key="5">
    <source>
        <dbReference type="ARBA" id="ARBA00023136"/>
    </source>
</evidence>
<keyword evidence="5 6" id="KW-0472">Membrane</keyword>
<organism evidence="7 8">
    <name type="scientific">Paenibacillus bovis</name>
    <dbReference type="NCBI Taxonomy" id="1616788"/>
    <lineage>
        <taxon>Bacteria</taxon>
        <taxon>Bacillati</taxon>
        <taxon>Bacillota</taxon>
        <taxon>Bacilli</taxon>
        <taxon>Bacillales</taxon>
        <taxon>Paenibacillaceae</taxon>
        <taxon>Paenibacillus</taxon>
    </lineage>
</organism>
<keyword evidence="8" id="KW-1185">Reference proteome</keyword>
<evidence type="ECO:0000256" key="1">
    <source>
        <dbReference type="ARBA" id="ARBA00004141"/>
    </source>
</evidence>